<dbReference type="AlphaFoldDB" id="A0A4U8YP14"/>
<gene>
    <name evidence="1" type="ORF">MSL71_35880</name>
</gene>
<organism evidence="1 2">
    <name type="scientific">Desulfoluna butyratoxydans</name>
    <dbReference type="NCBI Taxonomy" id="231438"/>
    <lineage>
        <taxon>Bacteria</taxon>
        <taxon>Pseudomonadati</taxon>
        <taxon>Thermodesulfobacteriota</taxon>
        <taxon>Desulfobacteria</taxon>
        <taxon>Desulfobacterales</taxon>
        <taxon>Desulfolunaceae</taxon>
        <taxon>Desulfoluna</taxon>
    </lineage>
</organism>
<keyword evidence="2" id="KW-1185">Reference proteome</keyword>
<dbReference type="EMBL" id="CAADHO010000007">
    <property type="protein sequence ID" value="VFQ45925.1"/>
    <property type="molecule type" value="Genomic_DNA"/>
</dbReference>
<evidence type="ECO:0000313" key="1">
    <source>
        <dbReference type="EMBL" id="VFQ45925.1"/>
    </source>
</evidence>
<name>A0A4U8YP14_9BACT</name>
<reference evidence="1 2" key="1">
    <citation type="submission" date="2019-03" db="EMBL/GenBank/DDBJ databases">
        <authorList>
            <person name="Nijsse B."/>
        </authorList>
    </citation>
    <scope>NUCLEOTIDE SEQUENCE [LARGE SCALE GENOMIC DNA]</scope>
    <source>
        <strain evidence="1">Desulfoluna butyratoxydans MSL71</strain>
    </source>
</reference>
<evidence type="ECO:0000313" key="2">
    <source>
        <dbReference type="Proteomes" id="UP000507962"/>
    </source>
</evidence>
<dbReference type="RefSeq" id="WP_180143056.1">
    <property type="nucleotide sequence ID" value="NZ_CAADHO010000007.1"/>
</dbReference>
<accession>A0A4U8YP14</accession>
<proteinExistence type="predicted"/>
<sequence>MLRDVYVDALLERLDDKKYRDYAFEALKIFRAETCTLSDNNGIEIPFIDIYCQLPKNMELNFIDIIEASLAWQQILLGKLQYGFISIPDQAKKDADIEGNNSIISNLVNLYPGQIIEANFTGGNFGADGYIEFAKPPISKKTIFPLEVGYCKSDQIMTHIFQNQCFARFPYDYAFIVIFEDTEFKPFEIG</sequence>
<protein>
    <submittedName>
        <fullName evidence="1">Uncharacterized protein</fullName>
    </submittedName>
</protein>
<dbReference type="Proteomes" id="UP000507962">
    <property type="component" value="Unassembled WGS sequence"/>
</dbReference>